<dbReference type="Proteomes" id="UP001145145">
    <property type="component" value="Unassembled WGS sequence"/>
</dbReference>
<organism evidence="1 2">
    <name type="scientific">Sellimonas catena</name>
    <dbReference type="NCBI Taxonomy" id="2994035"/>
    <lineage>
        <taxon>Bacteria</taxon>
        <taxon>Bacillati</taxon>
        <taxon>Bacillota</taxon>
        <taxon>Clostridia</taxon>
        <taxon>Lachnospirales</taxon>
        <taxon>Lachnospiraceae</taxon>
        <taxon>Sellimonas</taxon>
    </lineage>
</organism>
<sequence length="245" mass="28944">MGKRELMRDRLKTLSDEAYKEFNDRILNAPSMPTLGIRIPKLRELAKEAAKEPEGGWLDEMLRDHGSCVYQEEHMLFGMASGYRKASREEHAAMLDIWVPGVLSWADCDCSTSTYKWMEKDPEFWFSYLEKWLNSSREFELRFGVIALMDHFLNDRYIDEVLRRYADIRSEDYYVRMGIAWGVATAYVKYPEKVLGLLKEKKLDIWTHNKAIQKCRESRRVSAQDKEMLNALKRKQEEEHGNTRI</sequence>
<dbReference type="AlphaFoldDB" id="A0A9W6FBI6"/>
<reference evidence="1 2" key="1">
    <citation type="journal article" date="2023" name="Int. J. Syst. Evol. Microbiol.">
        <title>Sellimonas catena sp. nov., isolated from human faeces.</title>
        <authorList>
            <person name="Hisatomi A."/>
            <person name="Ohkuma M."/>
            <person name="Sakamoto M."/>
        </authorList>
    </citation>
    <scope>NUCLEOTIDE SEQUENCE [LARGE SCALE GENOMIC DNA]</scope>
    <source>
        <strain evidence="1 2">12EGH17</strain>
    </source>
</reference>
<dbReference type="PANTHER" id="PTHR34070">
    <property type="entry name" value="ARMADILLO-TYPE FOLD"/>
    <property type="match status" value="1"/>
</dbReference>
<dbReference type="EMBL" id="BSBO01000002">
    <property type="protein sequence ID" value="GLG03129.1"/>
    <property type="molecule type" value="Genomic_DNA"/>
</dbReference>
<evidence type="ECO:0008006" key="3">
    <source>
        <dbReference type="Google" id="ProtNLM"/>
    </source>
</evidence>
<accession>A0A9W6FBI6</accession>
<dbReference type="RefSeq" id="WP_087253443.1">
    <property type="nucleotide sequence ID" value="NZ_BSBO01000002.1"/>
</dbReference>
<dbReference type="PANTHER" id="PTHR34070:SF1">
    <property type="entry name" value="DNA ALKYLATION REPAIR PROTEIN"/>
    <property type="match status" value="1"/>
</dbReference>
<dbReference type="SUPFAM" id="SSF48371">
    <property type="entry name" value="ARM repeat"/>
    <property type="match status" value="1"/>
</dbReference>
<comment type="caution">
    <text evidence="1">The sequence shown here is derived from an EMBL/GenBank/DDBJ whole genome shotgun (WGS) entry which is preliminary data.</text>
</comment>
<evidence type="ECO:0000313" key="1">
    <source>
        <dbReference type="EMBL" id="GLG03129.1"/>
    </source>
</evidence>
<gene>
    <name evidence="1" type="ORF">Selli1_03030</name>
</gene>
<dbReference type="InterPro" id="IPR014825">
    <property type="entry name" value="DNA_alkylation"/>
</dbReference>
<keyword evidence="2" id="KW-1185">Reference proteome</keyword>
<evidence type="ECO:0000313" key="2">
    <source>
        <dbReference type="Proteomes" id="UP001145145"/>
    </source>
</evidence>
<name>A0A9W6FBI6_9FIRM</name>
<dbReference type="CDD" id="cd06561">
    <property type="entry name" value="AlkD_like"/>
    <property type="match status" value="1"/>
</dbReference>
<dbReference type="Pfam" id="PF08713">
    <property type="entry name" value="DNA_alkylation"/>
    <property type="match status" value="1"/>
</dbReference>
<dbReference type="InterPro" id="IPR016024">
    <property type="entry name" value="ARM-type_fold"/>
</dbReference>
<dbReference type="Gene3D" id="1.25.10.90">
    <property type="match status" value="1"/>
</dbReference>
<proteinExistence type="predicted"/>
<protein>
    <recommendedName>
        <fullName evidence="3">DNA alkylation repair protein</fullName>
    </recommendedName>
</protein>